<dbReference type="AlphaFoldDB" id="A0ABD6DJ51"/>
<reference evidence="2 3" key="1">
    <citation type="journal article" date="2019" name="Int. J. Syst. Evol. Microbiol.">
        <title>The Global Catalogue of Microorganisms (GCM) 10K type strain sequencing project: providing services to taxonomists for standard genome sequencing and annotation.</title>
        <authorList>
            <consortium name="The Broad Institute Genomics Platform"/>
            <consortium name="The Broad Institute Genome Sequencing Center for Infectious Disease"/>
            <person name="Wu L."/>
            <person name="Ma J."/>
        </authorList>
    </citation>
    <scope>NUCLEOTIDE SEQUENCE [LARGE SCALE GENOMIC DNA]</scope>
    <source>
        <strain evidence="2 3">CGMCC 1.10390</strain>
    </source>
</reference>
<name>A0ABD6DJ51_9EURY</name>
<keyword evidence="3" id="KW-1185">Reference proteome</keyword>
<accession>A0ABD6DJ51</accession>
<evidence type="ECO:0000313" key="2">
    <source>
        <dbReference type="EMBL" id="MFD1646061.1"/>
    </source>
</evidence>
<dbReference type="RefSeq" id="WP_256398415.1">
    <property type="nucleotide sequence ID" value="NZ_JANHJR010000001.1"/>
</dbReference>
<proteinExistence type="predicted"/>
<evidence type="ECO:0000313" key="3">
    <source>
        <dbReference type="Proteomes" id="UP001597034"/>
    </source>
</evidence>
<comment type="caution">
    <text evidence="2">The sequence shown here is derived from an EMBL/GenBank/DDBJ whole genome shotgun (WGS) entry which is preliminary data.</text>
</comment>
<evidence type="ECO:0000256" key="1">
    <source>
        <dbReference type="SAM" id="MobiDB-lite"/>
    </source>
</evidence>
<dbReference type="EMBL" id="JBHUDO010000002">
    <property type="protein sequence ID" value="MFD1646061.1"/>
    <property type="molecule type" value="Genomic_DNA"/>
</dbReference>
<dbReference type="Proteomes" id="UP001597034">
    <property type="component" value="Unassembled WGS sequence"/>
</dbReference>
<feature type="region of interest" description="Disordered" evidence="1">
    <location>
        <begin position="73"/>
        <end position="103"/>
    </location>
</feature>
<evidence type="ECO:0008006" key="4">
    <source>
        <dbReference type="Google" id="ProtNLM"/>
    </source>
</evidence>
<gene>
    <name evidence="2" type="ORF">ACFSBL_10245</name>
</gene>
<sequence length="103" mass="11628">MSSNDTKHVQTELNEEEYERFRKFAEEHGLSLKEASHEALIAWVERQQQADPNDAAFTVLDDLDDSSLSLTAQTDAREEDDLVDEWHGSDESFVLAEEPSSGS</sequence>
<organism evidence="2 3">
    <name type="scientific">Haloarchaeobius litoreus</name>
    <dbReference type="NCBI Taxonomy" id="755306"/>
    <lineage>
        <taxon>Archaea</taxon>
        <taxon>Methanobacteriati</taxon>
        <taxon>Methanobacteriota</taxon>
        <taxon>Stenosarchaea group</taxon>
        <taxon>Halobacteria</taxon>
        <taxon>Halobacteriales</taxon>
        <taxon>Halorubellaceae</taxon>
        <taxon>Haloarchaeobius</taxon>
    </lineage>
</organism>
<protein>
    <recommendedName>
        <fullName evidence="4">Ribbon-helix-helix protein, copG family</fullName>
    </recommendedName>
</protein>